<evidence type="ECO:0000256" key="1">
    <source>
        <dbReference type="SAM" id="MobiDB-lite"/>
    </source>
</evidence>
<proteinExistence type="predicted"/>
<evidence type="ECO:0000313" key="3">
    <source>
        <dbReference type="Proteomes" id="UP000186817"/>
    </source>
</evidence>
<keyword evidence="3" id="KW-1185">Reference proteome</keyword>
<sequence length="1689" mass="188008">MATALPDGVSEADALDHLDKKVSSDLVHIFQECGVPLGLQYKLTQHFQNVKRFSTYADSRAEVRTALKDDHELEATNQVTRAAVASVVSAWETSKEFAHKESELRAEARMLGVHRPVTQTEKQAMRLAFESAHGSLEEAFEPSDDYISAKLEEIENGEITASSLSEVTSKKRVRTMGIQTTVDTGGHVRIVKQRNKGVMPSHTEELRTVLRVEGNAWTMLASKFKNKVFFQGMTPDVWLSYTNFLLGEKVYLMQVPAGGKGGKMDQAPLRPPWVVVLNYEFELRKEAIKKAFRESRPLRDTLQEATEDSQLKEQYFTSPIALQNRGKRANDSWEPWDDNKWNKNSGNTWKGNWQTGKDPDRNKKGRKGKDNHKGKDGKDGKGKRASTTTSRTPDGRFICFDYSGCELQVDFMDSGGALLDWSKTQTWDATVQQVGWILVHPEDLGKMRGGETPASIWQWPEVQSILDNNEDVKSWVEHMCAYGAASAHPTRMLSNLNGGPNHMGLPTFDDDGRYLGPLGKCGHVHVSSVGRGEQEWTTKSSLPPRFFDALALLAFERVQDDRATDHSFQGAEDFANWLLDQNRKLVPHEGEALCRLLPFEQPHVAAAGTEPGQGRAFFAGAFCKGPFYGLRQSCHQFPQSIRCFTALLRDAFPGMVFSSLAIFDNVSARMHKDSRNAPFPNLLLALTCFQHGEVWCEASAGTEVRQVQGVPRHGILLPVADAPQTLQAHQVFHQTEPWTGDRILLVGYTTVHTSDLSADQKQLLHTLGFVLPSGQLKEGGEEGRDNLTDTSLDKPGLNTPRHAATSGAPRVINTPSGGPIQEAPASTPEEGTIPQAPLPPQAIVTTSTTADTPGEGNTAQVIEVPSSEDQDEEAEGFDAATSRCRGPAIRCRHTREWRELIDGFGLCSPGRWRPLARDATATSHEWGHADAIRELLYKTVRKAIKDPKAAAFELATGRLKVSPFAESTIREVRTQIAAMLPDPTAAMEVPTGQPFMLHLLSQSLEVLGDPDFEILDHGSESFAEGVPLGWDNPIARTPQVFPKRTTFRKLDQSDFDPSMLNYRSAELNAEQLEAKFREDERAGLMVCTTEAEARRIYGATSVLIAAMGAVTKANGDVRPLHDGTHGINLNNKIKILDKLQVPGPEDLQEVASRVKESKEAPFALCADIKQAHRNVKVRESDWPRLACKSSSSSRVLWLNRVGTFGVSSAAYYWTRLFAAVGRWAFRVLHLDKFYMLIYVDDLHVVVFGSEKFYTLWALFLALEVMGTPFAYHKFKGGLEVDYIGYHLDYFSWAAGISEKRAGWIVDWINRAESMSWVVTGRQLTEFVGRLNFVTRMITWLKPFLAPLYAWQSALNRGTAAQLPNMAVLVLRFFRLHFSNGARLDSVHMCWPSTDRQAFRTDAKCERGRIVLGGWSLDHGLDTRQAPWFALEIFPQDLPSLFKEDHSSEWASTAAELLGSYAGLVAFGHTKASGGRDHLRLQVCAGTDNKSTPAITAKGLSNKWPVQGIHMQLATTLRQANKLCKLSWRPREENQDADDLTNLRTNNFCASRRVHLKLDDIPLDLFRELQSSHADFLLAKEKLLATKQTEAKTSKRQKLLDKTASGLALKLSVGALWLYTSKLHLSPNDASLILGVDSQAIGSLLETFSQFFTPLKEQLNDSLTVGGCGMAWKLTKWRFALLDELTESFG</sequence>
<dbReference type="SUPFAM" id="SSF56672">
    <property type="entry name" value="DNA/RNA polymerases"/>
    <property type="match status" value="1"/>
</dbReference>
<dbReference type="PANTHER" id="PTHR33050:SF7">
    <property type="entry name" value="RIBONUCLEASE H"/>
    <property type="match status" value="1"/>
</dbReference>
<feature type="compositionally biased region" description="Polar residues" evidence="1">
    <location>
        <begin position="342"/>
        <end position="355"/>
    </location>
</feature>
<dbReference type="OrthoDB" id="439239at2759"/>
<dbReference type="PANTHER" id="PTHR33050">
    <property type="entry name" value="REVERSE TRANSCRIPTASE DOMAIN-CONTAINING PROTEIN"/>
    <property type="match status" value="1"/>
</dbReference>
<gene>
    <name evidence="2" type="ORF">AK812_SmicGene19634</name>
</gene>
<dbReference type="InterPro" id="IPR043502">
    <property type="entry name" value="DNA/RNA_pol_sf"/>
</dbReference>
<feature type="region of interest" description="Disordered" evidence="1">
    <location>
        <begin position="774"/>
        <end position="840"/>
    </location>
</feature>
<dbReference type="EMBL" id="LSRX01000413">
    <property type="protein sequence ID" value="OLP97973.1"/>
    <property type="molecule type" value="Genomic_DNA"/>
</dbReference>
<name>A0A1Q9DS19_SYMMI</name>
<protein>
    <submittedName>
        <fullName evidence="2">Uncharacterized protein</fullName>
    </submittedName>
</protein>
<evidence type="ECO:0000313" key="2">
    <source>
        <dbReference type="EMBL" id="OLP97973.1"/>
    </source>
</evidence>
<feature type="region of interest" description="Disordered" evidence="1">
    <location>
        <begin position="326"/>
        <end position="390"/>
    </location>
</feature>
<dbReference type="InterPro" id="IPR052055">
    <property type="entry name" value="Hepadnavirus_pol/RT"/>
</dbReference>
<feature type="compositionally biased region" description="Basic and acidic residues" evidence="1">
    <location>
        <begin position="778"/>
        <end position="787"/>
    </location>
</feature>
<comment type="caution">
    <text evidence="2">The sequence shown here is derived from an EMBL/GenBank/DDBJ whole genome shotgun (WGS) entry which is preliminary data.</text>
</comment>
<organism evidence="2 3">
    <name type="scientific">Symbiodinium microadriaticum</name>
    <name type="common">Dinoflagellate</name>
    <name type="synonym">Zooxanthella microadriatica</name>
    <dbReference type="NCBI Taxonomy" id="2951"/>
    <lineage>
        <taxon>Eukaryota</taxon>
        <taxon>Sar</taxon>
        <taxon>Alveolata</taxon>
        <taxon>Dinophyceae</taxon>
        <taxon>Suessiales</taxon>
        <taxon>Symbiodiniaceae</taxon>
        <taxon>Symbiodinium</taxon>
    </lineage>
</organism>
<accession>A0A1Q9DS19</accession>
<dbReference type="Proteomes" id="UP000186817">
    <property type="component" value="Unassembled WGS sequence"/>
</dbReference>
<feature type="compositionally biased region" description="Basic and acidic residues" evidence="1">
    <location>
        <begin position="371"/>
        <end position="382"/>
    </location>
</feature>
<reference evidence="2 3" key="1">
    <citation type="submission" date="2016-02" db="EMBL/GenBank/DDBJ databases">
        <title>Genome analysis of coral dinoflagellate symbionts highlights evolutionary adaptations to a symbiotic lifestyle.</title>
        <authorList>
            <person name="Aranda M."/>
            <person name="Li Y."/>
            <person name="Liew Y.J."/>
            <person name="Baumgarten S."/>
            <person name="Simakov O."/>
            <person name="Wilson M."/>
            <person name="Piel J."/>
            <person name="Ashoor H."/>
            <person name="Bougouffa S."/>
            <person name="Bajic V.B."/>
            <person name="Ryu T."/>
            <person name="Ravasi T."/>
            <person name="Bayer T."/>
            <person name="Micklem G."/>
            <person name="Kim H."/>
            <person name="Bhak J."/>
            <person name="Lajeunesse T.C."/>
            <person name="Voolstra C.R."/>
        </authorList>
    </citation>
    <scope>NUCLEOTIDE SEQUENCE [LARGE SCALE GENOMIC DNA]</scope>
    <source>
        <strain evidence="2 3">CCMP2467</strain>
    </source>
</reference>